<feature type="domain" description="C2H2-type" evidence="11">
    <location>
        <begin position="389"/>
        <end position="416"/>
    </location>
</feature>
<organism evidence="13 14">
    <name type="scientific">Scomber scombrus</name>
    <name type="common">Atlantic mackerel</name>
    <name type="synonym">Scomber vernalis</name>
    <dbReference type="NCBI Taxonomy" id="13677"/>
    <lineage>
        <taxon>Eukaryota</taxon>
        <taxon>Metazoa</taxon>
        <taxon>Chordata</taxon>
        <taxon>Craniata</taxon>
        <taxon>Vertebrata</taxon>
        <taxon>Euteleostomi</taxon>
        <taxon>Actinopterygii</taxon>
        <taxon>Neopterygii</taxon>
        <taxon>Teleostei</taxon>
        <taxon>Neoteleostei</taxon>
        <taxon>Acanthomorphata</taxon>
        <taxon>Pelagiaria</taxon>
        <taxon>Scombriformes</taxon>
        <taxon>Scombridae</taxon>
        <taxon>Scomber</taxon>
    </lineage>
</organism>
<evidence type="ECO:0000256" key="10">
    <source>
        <dbReference type="SAM" id="MobiDB-lite"/>
    </source>
</evidence>
<dbReference type="PANTHER" id="PTHR24381:SF393">
    <property type="entry name" value="CHROMATIN-LINKED ADAPTOR FOR MSL PROTEINS, ISOFORM B"/>
    <property type="match status" value="1"/>
</dbReference>
<keyword evidence="4 8" id="KW-0863">Zinc-finger</keyword>
<dbReference type="GO" id="GO:0000977">
    <property type="term" value="F:RNA polymerase II transcription regulatory region sequence-specific DNA binding"/>
    <property type="evidence" value="ECO:0007669"/>
    <property type="project" value="TreeGrafter"/>
</dbReference>
<dbReference type="InterPro" id="IPR036236">
    <property type="entry name" value="Znf_C2H2_sf"/>
</dbReference>
<comment type="subcellular location">
    <subcellularLocation>
        <location evidence="1">Nucleus</location>
    </subcellularLocation>
</comment>
<dbReference type="FunFam" id="3.30.160.60:FF:000624">
    <property type="entry name" value="zinc finger protein 697"/>
    <property type="match status" value="2"/>
</dbReference>
<feature type="domain" description="C2H2-type" evidence="11">
    <location>
        <begin position="474"/>
        <end position="501"/>
    </location>
</feature>
<feature type="compositionally biased region" description="Basic residues" evidence="10">
    <location>
        <begin position="682"/>
        <end position="695"/>
    </location>
</feature>
<dbReference type="PROSITE" id="PS50157">
    <property type="entry name" value="ZINC_FINGER_C2H2_2"/>
    <property type="match status" value="6"/>
</dbReference>
<feature type="compositionally biased region" description="Acidic residues" evidence="10">
    <location>
        <begin position="313"/>
        <end position="325"/>
    </location>
</feature>
<evidence type="ECO:0000256" key="7">
    <source>
        <dbReference type="ARBA" id="ARBA00023242"/>
    </source>
</evidence>
<evidence type="ECO:0000256" key="3">
    <source>
        <dbReference type="ARBA" id="ARBA00022737"/>
    </source>
</evidence>
<protein>
    <submittedName>
        <fullName evidence="13">Zinc finger and SCAN domain-containing protein 12-like</fullName>
    </submittedName>
</protein>
<evidence type="ECO:0000256" key="4">
    <source>
        <dbReference type="ARBA" id="ARBA00022771"/>
    </source>
</evidence>
<accession>A0AAV1P8A7</accession>
<dbReference type="GO" id="GO:0005634">
    <property type="term" value="C:nucleus"/>
    <property type="evidence" value="ECO:0007669"/>
    <property type="project" value="UniProtKB-SubCell"/>
</dbReference>
<sequence>MCSVVGCVSLSSTNQRFKLPEDPEQRLEWVQFLATVNKQRFKESSWTDITICSQHFKDDCFEKLTPSGTVRLKPGAVPSLCLRPESDQPETDQKSQTSVESVETAEVAPQCDELDTESALTSVAAQESPVVPIGVSCSTDAFISLYSQLKQDNVNIDLIREKATLLKMKGKYIVNEERLLQLFSSMCPSCGGKLQMEKFTNGVLISLNQQCLQCQFRNQWKNQVNAAVLTAKDQHLTGGTDVTPETQQSLSQEVSTDDKHSSVTGLSENVALVDQQSDPADEMESSDEGEVESDDEWKPRNTFLLTKQPQKESDDDEDESDEIEEDDFPTYTYQHSQLCTECGKFYAKWRRHTCEHKIKPYSCNTCGKRCVSENALNTHSRVHDDNHEYRCKYCHVTFKTKVDKMTHEKIHLTEGTPYKCTDCSETFATNKERRIHLDDHRGPRELKCDICGIEFLSHLNLQRHKVVHTGLRPFKCSVCQRGFNQAGHLKSHMRLHTGERPYKCQHCDKCFNHNVSLKSHVQRYHASISVCEPKEINKRASDSGDAQENGDKRDSDSDDSEEEEDDSDSDVQNDRIGVSQKKKRSTGRPIGRPKSSTTGSSAQTEGRGSNTKNAKVKPQKLKRTRCSDEESEDEQTDISFDSAEREVVKSKRERKSTKSGSDSDFDPEEREKMSSQKSCKSPGKRRGRPRKNVVI</sequence>
<keyword evidence="2" id="KW-0479">Metal-binding</keyword>
<keyword evidence="3" id="KW-0677">Repeat</keyword>
<dbReference type="GO" id="GO:0000981">
    <property type="term" value="F:DNA-binding transcription factor activity, RNA polymerase II-specific"/>
    <property type="evidence" value="ECO:0007669"/>
    <property type="project" value="TreeGrafter"/>
</dbReference>
<dbReference type="SUPFAM" id="SSF57716">
    <property type="entry name" value="Glucocorticoid receptor-like (DNA-binding domain)"/>
    <property type="match status" value="1"/>
</dbReference>
<dbReference type="Gene3D" id="3.30.160.60">
    <property type="entry name" value="Classic Zinc Finger"/>
    <property type="match status" value="5"/>
</dbReference>
<keyword evidence="5" id="KW-0862">Zinc</keyword>
<evidence type="ECO:0000256" key="6">
    <source>
        <dbReference type="ARBA" id="ARBA00023125"/>
    </source>
</evidence>
<dbReference type="PANTHER" id="PTHR24381">
    <property type="entry name" value="ZINC FINGER PROTEIN"/>
    <property type="match status" value="1"/>
</dbReference>
<dbReference type="SMART" id="SM00692">
    <property type="entry name" value="DM3"/>
    <property type="match status" value="1"/>
</dbReference>
<dbReference type="InterPro" id="IPR013087">
    <property type="entry name" value="Znf_C2H2_type"/>
</dbReference>
<keyword evidence="6 9" id="KW-0238">DNA-binding</keyword>
<evidence type="ECO:0000259" key="11">
    <source>
        <dbReference type="PROSITE" id="PS50157"/>
    </source>
</evidence>
<feature type="compositionally biased region" description="Polar residues" evidence="10">
    <location>
        <begin position="243"/>
        <end position="254"/>
    </location>
</feature>
<evidence type="ECO:0000256" key="9">
    <source>
        <dbReference type="PROSITE-ProRule" id="PRU00309"/>
    </source>
</evidence>
<dbReference type="AlphaFoldDB" id="A0AAV1P8A7"/>
<dbReference type="SMART" id="SM00355">
    <property type="entry name" value="ZnF_C2H2"/>
    <property type="match status" value="6"/>
</dbReference>
<proteinExistence type="predicted"/>
<comment type="caution">
    <text evidence="13">The sequence shown here is derived from an EMBL/GenBank/DDBJ whole genome shotgun (WGS) entry which is preliminary data.</text>
</comment>
<dbReference type="SMART" id="SM00980">
    <property type="entry name" value="THAP"/>
    <property type="match status" value="1"/>
</dbReference>
<evidence type="ECO:0000256" key="5">
    <source>
        <dbReference type="ARBA" id="ARBA00022833"/>
    </source>
</evidence>
<feature type="domain" description="C2H2-type" evidence="11">
    <location>
        <begin position="418"/>
        <end position="445"/>
    </location>
</feature>
<evidence type="ECO:0000256" key="8">
    <source>
        <dbReference type="PROSITE-ProRule" id="PRU00042"/>
    </source>
</evidence>
<dbReference type="InterPro" id="IPR006612">
    <property type="entry name" value="THAP_Znf"/>
</dbReference>
<dbReference type="FunFam" id="3.30.160.60:FF:000446">
    <property type="entry name" value="Zinc finger protein"/>
    <property type="match status" value="1"/>
</dbReference>
<feature type="compositionally biased region" description="Acidic residues" evidence="10">
    <location>
        <begin position="279"/>
        <end position="295"/>
    </location>
</feature>
<feature type="compositionally biased region" description="Acidic residues" evidence="10">
    <location>
        <begin position="556"/>
        <end position="571"/>
    </location>
</feature>
<evidence type="ECO:0000256" key="1">
    <source>
        <dbReference type="ARBA" id="ARBA00004123"/>
    </source>
</evidence>
<feature type="domain" description="C2H2-type" evidence="11">
    <location>
        <begin position="446"/>
        <end position="473"/>
    </location>
</feature>
<gene>
    <name evidence="13" type="ORF">FSCOSCO3_A023314</name>
</gene>
<dbReference type="PROSITE" id="PS00028">
    <property type="entry name" value="ZINC_FINGER_C2H2_1"/>
    <property type="match status" value="6"/>
</dbReference>
<dbReference type="GO" id="GO:0008270">
    <property type="term" value="F:zinc ion binding"/>
    <property type="evidence" value="ECO:0007669"/>
    <property type="project" value="UniProtKB-KW"/>
</dbReference>
<feature type="region of interest" description="Disordered" evidence="10">
    <location>
        <begin position="236"/>
        <end position="325"/>
    </location>
</feature>
<keyword evidence="14" id="KW-1185">Reference proteome</keyword>
<feature type="region of interest" description="Disordered" evidence="10">
    <location>
        <begin position="537"/>
        <end position="695"/>
    </location>
</feature>
<evidence type="ECO:0000313" key="13">
    <source>
        <dbReference type="EMBL" id="CAK6966902.1"/>
    </source>
</evidence>
<keyword evidence="7" id="KW-0539">Nucleus</keyword>
<feature type="compositionally biased region" description="Basic residues" evidence="10">
    <location>
        <begin position="614"/>
        <end position="624"/>
    </location>
</feature>
<feature type="domain" description="C2H2-type" evidence="11">
    <location>
        <begin position="502"/>
        <end position="526"/>
    </location>
</feature>
<feature type="compositionally biased region" description="Polar residues" evidence="10">
    <location>
        <begin position="594"/>
        <end position="613"/>
    </location>
</feature>
<name>A0AAV1P8A7_SCOSC</name>
<dbReference type="SUPFAM" id="SSF57667">
    <property type="entry name" value="beta-beta-alpha zinc fingers"/>
    <property type="match status" value="3"/>
</dbReference>
<feature type="domain" description="C2H2-type" evidence="11">
    <location>
        <begin position="361"/>
        <end position="388"/>
    </location>
</feature>
<dbReference type="PROSITE" id="PS50950">
    <property type="entry name" value="ZF_THAP"/>
    <property type="match status" value="1"/>
</dbReference>
<dbReference type="Proteomes" id="UP001314229">
    <property type="component" value="Unassembled WGS sequence"/>
</dbReference>
<evidence type="ECO:0000313" key="14">
    <source>
        <dbReference type="Proteomes" id="UP001314229"/>
    </source>
</evidence>
<dbReference type="EMBL" id="CAWUFR010000097">
    <property type="protein sequence ID" value="CAK6966902.1"/>
    <property type="molecule type" value="Genomic_DNA"/>
</dbReference>
<dbReference type="Pfam" id="PF00096">
    <property type="entry name" value="zf-C2H2"/>
    <property type="match status" value="3"/>
</dbReference>
<dbReference type="Pfam" id="PF05485">
    <property type="entry name" value="THAP"/>
    <property type="match status" value="1"/>
</dbReference>
<feature type="domain" description="THAP-type" evidence="12">
    <location>
        <begin position="1"/>
        <end position="81"/>
    </location>
</feature>
<evidence type="ECO:0000259" key="12">
    <source>
        <dbReference type="PROSITE" id="PS50950"/>
    </source>
</evidence>
<evidence type="ECO:0000256" key="2">
    <source>
        <dbReference type="ARBA" id="ARBA00022723"/>
    </source>
</evidence>
<reference evidence="13 14" key="1">
    <citation type="submission" date="2024-01" db="EMBL/GenBank/DDBJ databases">
        <authorList>
            <person name="Alioto T."/>
            <person name="Alioto T."/>
            <person name="Gomez Garrido J."/>
        </authorList>
    </citation>
    <scope>NUCLEOTIDE SEQUENCE [LARGE SCALE GENOMIC DNA]</scope>
</reference>